<reference evidence="5 6" key="1">
    <citation type="submission" date="2024-01" db="EMBL/GenBank/DDBJ databases">
        <title>Comparative genomics of Cryptococcus and Kwoniella reveals pathogenesis evolution and contrasting modes of karyotype evolution via chromosome fusion or intercentromeric recombination.</title>
        <authorList>
            <person name="Coelho M.A."/>
            <person name="David-Palma M."/>
            <person name="Shea T."/>
            <person name="Bowers K."/>
            <person name="McGinley-Smith S."/>
            <person name="Mohammad A.W."/>
            <person name="Gnirke A."/>
            <person name="Yurkov A.M."/>
            <person name="Nowrousian M."/>
            <person name="Sun S."/>
            <person name="Cuomo C.A."/>
            <person name="Heitman J."/>
        </authorList>
    </citation>
    <scope>NUCLEOTIDE SEQUENCE [LARGE SCALE GENOMIC DNA]</scope>
    <source>
        <strain evidence="5 6">PYCC6329</strain>
    </source>
</reference>
<feature type="region of interest" description="Disordered" evidence="3">
    <location>
        <begin position="13"/>
        <end position="32"/>
    </location>
</feature>
<organism evidence="5 6">
    <name type="scientific">Kwoniella europaea PYCC6329</name>
    <dbReference type="NCBI Taxonomy" id="1423913"/>
    <lineage>
        <taxon>Eukaryota</taxon>
        <taxon>Fungi</taxon>
        <taxon>Dikarya</taxon>
        <taxon>Basidiomycota</taxon>
        <taxon>Agaricomycotina</taxon>
        <taxon>Tremellomycetes</taxon>
        <taxon>Tremellales</taxon>
        <taxon>Cryptococcaceae</taxon>
        <taxon>Kwoniella</taxon>
    </lineage>
</organism>
<dbReference type="SUPFAM" id="SSF54928">
    <property type="entry name" value="RNA-binding domain, RBD"/>
    <property type="match status" value="1"/>
</dbReference>
<dbReference type="PANTHER" id="PTHR19965:SF35">
    <property type="entry name" value="RNA ANNEALING PROTEIN YRA1"/>
    <property type="match status" value="1"/>
</dbReference>
<dbReference type="Proteomes" id="UP001358614">
    <property type="component" value="Chromosome 1"/>
</dbReference>
<dbReference type="InterPro" id="IPR051229">
    <property type="entry name" value="ALYREF_mRNA_export"/>
</dbReference>
<evidence type="ECO:0000313" key="6">
    <source>
        <dbReference type="Proteomes" id="UP001358614"/>
    </source>
</evidence>
<dbReference type="PANTHER" id="PTHR19965">
    <property type="entry name" value="RNA AND EXPORT FACTOR BINDING PROTEIN"/>
    <property type="match status" value="1"/>
</dbReference>
<gene>
    <name evidence="5" type="ORF">V865_000367</name>
</gene>
<feature type="domain" description="RRM" evidence="4">
    <location>
        <begin position="58"/>
        <end position="124"/>
    </location>
</feature>
<dbReference type="GO" id="GO:0003729">
    <property type="term" value="F:mRNA binding"/>
    <property type="evidence" value="ECO:0007669"/>
    <property type="project" value="TreeGrafter"/>
</dbReference>
<proteinExistence type="predicted"/>
<accession>A0AAX4K8Z7</accession>
<dbReference type="GeneID" id="91099171"/>
<dbReference type="Gene3D" id="3.30.70.330">
    <property type="match status" value="1"/>
</dbReference>
<dbReference type="SMART" id="SM00360">
    <property type="entry name" value="RRM"/>
    <property type="match status" value="1"/>
</dbReference>
<protein>
    <recommendedName>
        <fullName evidence="4">RRM domain-containing protein</fullName>
    </recommendedName>
</protein>
<name>A0AAX4K8Z7_9TREE</name>
<dbReference type="InterPro" id="IPR000504">
    <property type="entry name" value="RRM_dom"/>
</dbReference>
<evidence type="ECO:0000313" key="5">
    <source>
        <dbReference type="EMBL" id="WWD02328.1"/>
    </source>
</evidence>
<evidence type="ECO:0000256" key="1">
    <source>
        <dbReference type="ARBA" id="ARBA00022884"/>
    </source>
</evidence>
<dbReference type="Pfam" id="PF00076">
    <property type="entry name" value="RRM_1"/>
    <property type="match status" value="1"/>
</dbReference>
<dbReference type="KEGG" id="ker:91099171"/>
<dbReference type="RefSeq" id="XP_066080295.1">
    <property type="nucleotide sequence ID" value="XM_066224198.1"/>
</dbReference>
<dbReference type="InterPro" id="IPR035979">
    <property type="entry name" value="RBD_domain_sf"/>
</dbReference>
<keyword evidence="1 2" id="KW-0694">RNA-binding</keyword>
<dbReference type="EMBL" id="CP144089">
    <property type="protein sequence ID" value="WWD02328.1"/>
    <property type="molecule type" value="Genomic_DNA"/>
</dbReference>
<sequence length="124" mass="12916">MDIDKSLDEIIQAKPKLRRGGKRGGGAPTSARARYASAVPKAAAQAAAPAKPLTAEAIKIIISNLPQDVTEAAVRDLMQSTVGPVRTVQMSYNATGKSTGVATVVFKNRGDANKAHAACESQGW</sequence>
<evidence type="ECO:0000256" key="2">
    <source>
        <dbReference type="PROSITE-ProRule" id="PRU00176"/>
    </source>
</evidence>
<dbReference type="AlphaFoldDB" id="A0AAX4K8Z7"/>
<dbReference type="PROSITE" id="PS50102">
    <property type="entry name" value="RRM"/>
    <property type="match status" value="1"/>
</dbReference>
<evidence type="ECO:0000256" key="3">
    <source>
        <dbReference type="SAM" id="MobiDB-lite"/>
    </source>
</evidence>
<dbReference type="GO" id="GO:0005634">
    <property type="term" value="C:nucleus"/>
    <property type="evidence" value="ECO:0007669"/>
    <property type="project" value="TreeGrafter"/>
</dbReference>
<keyword evidence="6" id="KW-1185">Reference proteome</keyword>
<evidence type="ECO:0000259" key="4">
    <source>
        <dbReference type="PROSITE" id="PS50102"/>
    </source>
</evidence>
<dbReference type="InterPro" id="IPR012677">
    <property type="entry name" value="Nucleotide-bd_a/b_plait_sf"/>
</dbReference>